<sequence length="149" mass="17629">MESENYSLRRHNTELQIELTLTRKILNMQLEIDSLREQVNKLKDENSRLKNTISCQGNRKQNKIVSSSEMPYSNAKRFIIDYVSLWPEDVLCKQICCATLYQDYLTWCDKNDEQALSSNPLGKKFSQMDINRKQVRVGNSNREWQYILD</sequence>
<evidence type="ECO:0000256" key="1">
    <source>
        <dbReference type="SAM" id="Coils"/>
    </source>
</evidence>
<keyword evidence="1" id="KW-0175">Coiled coil</keyword>
<name>A0A2N1MBG8_9GLOM</name>
<evidence type="ECO:0000313" key="3">
    <source>
        <dbReference type="Proteomes" id="UP000233469"/>
    </source>
</evidence>
<dbReference type="AlphaFoldDB" id="A0A2N1MBG8"/>
<organism evidence="2 3">
    <name type="scientific">Rhizophagus irregularis</name>
    <dbReference type="NCBI Taxonomy" id="588596"/>
    <lineage>
        <taxon>Eukaryota</taxon>
        <taxon>Fungi</taxon>
        <taxon>Fungi incertae sedis</taxon>
        <taxon>Mucoromycota</taxon>
        <taxon>Glomeromycotina</taxon>
        <taxon>Glomeromycetes</taxon>
        <taxon>Glomerales</taxon>
        <taxon>Glomeraceae</taxon>
        <taxon>Rhizophagus</taxon>
    </lineage>
</organism>
<gene>
    <name evidence="2" type="ORF">RhiirC2_720142</name>
</gene>
<protein>
    <recommendedName>
        <fullName evidence="4">DNA primase/nucleoside triphosphatase C-terminal domain-containing protein</fullName>
    </recommendedName>
</protein>
<dbReference type="Proteomes" id="UP000233469">
    <property type="component" value="Unassembled WGS sequence"/>
</dbReference>
<feature type="coiled-coil region" evidence="1">
    <location>
        <begin position="25"/>
        <end position="52"/>
    </location>
</feature>
<dbReference type="VEuPathDB" id="FungiDB:FUN_009815"/>
<reference evidence="2 3" key="2">
    <citation type="submission" date="2017-10" db="EMBL/GenBank/DDBJ databases">
        <title>Extensive intraspecific genome diversity in a model arbuscular mycorrhizal fungus.</title>
        <authorList>
            <person name="Chen E.C.H."/>
            <person name="Morin E."/>
            <person name="Baudet D."/>
            <person name="Noel J."/>
            <person name="Ndikumana S."/>
            <person name="Charron P."/>
            <person name="St-Onge C."/>
            <person name="Giorgi J."/>
            <person name="Grigoriev I.V."/>
            <person name="Roux C."/>
            <person name="Martin F.M."/>
            <person name="Corradi N."/>
        </authorList>
    </citation>
    <scope>NUCLEOTIDE SEQUENCE [LARGE SCALE GENOMIC DNA]</scope>
    <source>
        <strain evidence="2 3">C2</strain>
    </source>
</reference>
<dbReference type="EMBL" id="LLXL01003288">
    <property type="protein sequence ID" value="PKK58964.1"/>
    <property type="molecule type" value="Genomic_DNA"/>
</dbReference>
<evidence type="ECO:0000313" key="2">
    <source>
        <dbReference type="EMBL" id="PKK58964.1"/>
    </source>
</evidence>
<evidence type="ECO:0008006" key="4">
    <source>
        <dbReference type="Google" id="ProtNLM"/>
    </source>
</evidence>
<comment type="caution">
    <text evidence="2">The sequence shown here is derived from an EMBL/GenBank/DDBJ whole genome shotgun (WGS) entry which is preliminary data.</text>
</comment>
<accession>A0A2N1MBG8</accession>
<reference evidence="2 3" key="1">
    <citation type="submission" date="2016-04" db="EMBL/GenBank/DDBJ databases">
        <title>Genome analyses suggest a sexual origin of heterokaryosis in a supposedly ancient asexual fungus.</title>
        <authorList>
            <person name="Ropars J."/>
            <person name="Sedzielewska K."/>
            <person name="Noel J."/>
            <person name="Charron P."/>
            <person name="Farinelli L."/>
            <person name="Marton T."/>
            <person name="Kruger M."/>
            <person name="Pelin A."/>
            <person name="Brachmann A."/>
            <person name="Corradi N."/>
        </authorList>
    </citation>
    <scope>NUCLEOTIDE SEQUENCE [LARGE SCALE GENOMIC DNA]</scope>
    <source>
        <strain evidence="2 3">C2</strain>
    </source>
</reference>
<proteinExistence type="predicted"/>